<feature type="region of interest" description="Disordered" evidence="5">
    <location>
        <begin position="99"/>
        <end position="125"/>
    </location>
</feature>
<dbReference type="GO" id="GO:0016020">
    <property type="term" value="C:membrane"/>
    <property type="evidence" value="ECO:0007669"/>
    <property type="project" value="UniProtKB-SubCell"/>
</dbReference>
<feature type="transmembrane region" description="Helical" evidence="6">
    <location>
        <begin position="48"/>
        <end position="68"/>
    </location>
</feature>
<dbReference type="PANTHER" id="PTHR11662:SF399">
    <property type="entry name" value="FI19708P1-RELATED"/>
    <property type="match status" value="1"/>
</dbReference>
<dbReference type="GO" id="GO:0006820">
    <property type="term" value="P:monoatomic anion transport"/>
    <property type="evidence" value="ECO:0007669"/>
    <property type="project" value="TreeGrafter"/>
</dbReference>
<protein>
    <submittedName>
        <fullName evidence="7">Uncharacterized protein</fullName>
    </submittedName>
</protein>
<feature type="compositionally biased region" description="Polar residues" evidence="5">
    <location>
        <begin position="99"/>
        <end position="112"/>
    </location>
</feature>
<evidence type="ECO:0000256" key="5">
    <source>
        <dbReference type="SAM" id="MobiDB-lite"/>
    </source>
</evidence>
<organism evidence="7 8">
    <name type="scientific">Rhipicephalus microplus</name>
    <name type="common">Cattle tick</name>
    <name type="synonym">Boophilus microplus</name>
    <dbReference type="NCBI Taxonomy" id="6941"/>
    <lineage>
        <taxon>Eukaryota</taxon>
        <taxon>Metazoa</taxon>
        <taxon>Ecdysozoa</taxon>
        <taxon>Arthropoda</taxon>
        <taxon>Chelicerata</taxon>
        <taxon>Arachnida</taxon>
        <taxon>Acari</taxon>
        <taxon>Parasitiformes</taxon>
        <taxon>Ixodida</taxon>
        <taxon>Ixodoidea</taxon>
        <taxon>Ixodidae</taxon>
        <taxon>Rhipicephalinae</taxon>
        <taxon>Rhipicephalus</taxon>
        <taxon>Boophilus</taxon>
    </lineage>
</organism>
<dbReference type="InterPro" id="IPR036259">
    <property type="entry name" value="MFS_trans_sf"/>
</dbReference>
<dbReference type="SUPFAM" id="SSF103473">
    <property type="entry name" value="MFS general substrate transporter"/>
    <property type="match status" value="1"/>
</dbReference>
<keyword evidence="3 6" id="KW-1133">Transmembrane helix</keyword>
<sequence>MPQHWEQRGFCGTILGICVSIGNTTGILVPYITGVLTETKNTLEQWSYSFYLAGIVGLVTGLFFQLFASAEVQCWGLAETTTTKDKPLASANEKTALKTCQETKSTSSNGATTPIPDAKEMRTEL</sequence>
<evidence type="ECO:0000256" key="3">
    <source>
        <dbReference type="ARBA" id="ARBA00022989"/>
    </source>
</evidence>
<evidence type="ECO:0000256" key="1">
    <source>
        <dbReference type="ARBA" id="ARBA00004141"/>
    </source>
</evidence>
<dbReference type="Proteomes" id="UP000821866">
    <property type="component" value="Unassembled WGS sequence"/>
</dbReference>
<dbReference type="EMBL" id="JABSTU010000007">
    <property type="protein sequence ID" value="KAH8026749.1"/>
    <property type="molecule type" value="Genomic_DNA"/>
</dbReference>
<evidence type="ECO:0000313" key="8">
    <source>
        <dbReference type="Proteomes" id="UP000821866"/>
    </source>
</evidence>
<reference evidence="7" key="2">
    <citation type="submission" date="2021-09" db="EMBL/GenBank/DDBJ databases">
        <authorList>
            <person name="Jia N."/>
            <person name="Wang J."/>
            <person name="Shi W."/>
            <person name="Du L."/>
            <person name="Sun Y."/>
            <person name="Zhan W."/>
            <person name="Jiang J."/>
            <person name="Wang Q."/>
            <person name="Zhang B."/>
            <person name="Ji P."/>
            <person name="Sakyi L.B."/>
            <person name="Cui X."/>
            <person name="Yuan T."/>
            <person name="Jiang B."/>
            <person name="Yang W."/>
            <person name="Lam T.T.-Y."/>
            <person name="Chang Q."/>
            <person name="Ding S."/>
            <person name="Wang X."/>
            <person name="Zhu J."/>
            <person name="Ruan X."/>
            <person name="Zhao L."/>
            <person name="Wei J."/>
            <person name="Que T."/>
            <person name="Du C."/>
            <person name="Cheng J."/>
            <person name="Dai P."/>
            <person name="Han X."/>
            <person name="Huang E."/>
            <person name="Gao Y."/>
            <person name="Liu J."/>
            <person name="Shao H."/>
            <person name="Ye R."/>
            <person name="Li L."/>
            <person name="Wei W."/>
            <person name="Wang X."/>
            <person name="Wang C."/>
            <person name="Huo Q."/>
            <person name="Li W."/>
            <person name="Guo W."/>
            <person name="Chen H."/>
            <person name="Chen S."/>
            <person name="Zhou L."/>
            <person name="Zhou L."/>
            <person name="Ni X."/>
            <person name="Tian J."/>
            <person name="Zhou Y."/>
            <person name="Sheng Y."/>
            <person name="Liu T."/>
            <person name="Pan Y."/>
            <person name="Xia L."/>
            <person name="Li J."/>
            <person name="Zhao F."/>
            <person name="Cao W."/>
        </authorList>
    </citation>
    <scope>NUCLEOTIDE SEQUENCE</scope>
    <source>
        <strain evidence="7">Rmic-2018</strain>
        <tissue evidence="7">Larvae</tissue>
    </source>
</reference>
<dbReference type="GO" id="GO:0022857">
    <property type="term" value="F:transmembrane transporter activity"/>
    <property type="evidence" value="ECO:0007669"/>
    <property type="project" value="TreeGrafter"/>
</dbReference>
<keyword evidence="2 6" id="KW-0812">Transmembrane</keyword>
<gene>
    <name evidence="7" type="ORF">HPB51_024248</name>
</gene>
<comment type="caution">
    <text evidence="7">The sequence shown here is derived from an EMBL/GenBank/DDBJ whole genome shotgun (WGS) entry which is preliminary data.</text>
</comment>
<evidence type="ECO:0000313" key="7">
    <source>
        <dbReference type="EMBL" id="KAH8026749.1"/>
    </source>
</evidence>
<name>A0A9J6DX62_RHIMP</name>
<comment type="subcellular location">
    <subcellularLocation>
        <location evidence="1">Membrane</location>
        <topology evidence="1">Multi-pass membrane protein</topology>
    </subcellularLocation>
</comment>
<keyword evidence="4 6" id="KW-0472">Membrane</keyword>
<reference evidence="7" key="1">
    <citation type="journal article" date="2020" name="Cell">
        <title>Large-Scale Comparative Analyses of Tick Genomes Elucidate Their Genetic Diversity and Vector Capacities.</title>
        <authorList>
            <consortium name="Tick Genome and Microbiome Consortium (TIGMIC)"/>
            <person name="Jia N."/>
            <person name="Wang J."/>
            <person name="Shi W."/>
            <person name="Du L."/>
            <person name="Sun Y."/>
            <person name="Zhan W."/>
            <person name="Jiang J.F."/>
            <person name="Wang Q."/>
            <person name="Zhang B."/>
            <person name="Ji P."/>
            <person name="Bell-Sakyi L."/>
            <person name="Cui X.M."/>
            <person name="Yuan T.T."/>
            <person name="Jiang B.G."/>
            <person name="Yang W.F."/>
            <person name="Lam T.T."/>
            <person name="Chang Q.C."/>
            <person name="Ding S.J."/>
            <person name="Wang X.J."/>
            <person name="Zhu J.G."/>
            <person name="Ruan X.D."/>
            <person name="Zhao L."/>
            <person name="Wei J.T."/>
            <person name="Ye R.Z."/>
            <person name="Que T.C."/>
            <person name="Du C.H."/>
            <person name="Zhou Y.H."/>
            <person name="Cheng J.X."/>
            <person name="Dai P.F."/>
            <person name="Guo W.B."/>
            <person name="Han X.H."/>
            <person name="Huang E.J."/>
            <person name="Li L.F."/>
            <person name="Wei W."/>
            <person name="Gao Y.C."/>
            <person name="Liu J.Z."/>
            <person name="Shao H.Z."/>
            <person name="Wang X."/>
            <person name="Wang C.C."/>
            <person name="Yang T.C."/>
            <person name="Huo Q.B."/>
            <person name="Li W."/>
            <person name="Chen H.Y."/>
            <person name="Chen S.E."/>
            <person name="Zhou L.G."/>
            <person name="Ni X.B."/>
            <person name="Tian J.H."/>
            <person name="Sheng Y."/>
            <person name="Liu T."/>
            <person name="Pan Y.S."/>
            <person name="Xia L.Y."/>
            <person name="Li J."/>
            <person name="Zhao F."/>
            <person name="Cao W.C."/>
        </authorList>
    </citation>
    <scope>NUCLEOTIDE SEQUENCE</scope>
    <source>
        <strain evidence="7">Rmic-2018</strain>
    </source>
</reference>
<dbReference type="AlphaFoldDB" id="A0A9J6DX62"/>
<proteinExistence type="predicted"/>
<keyword evidence="8" id="KW-1185">Reference proteome</keyword>
<dbReference type="Gene3D" id="1.20.1250.20">
    <property type="entry name" value="MFS general substrate transporter like domains"/>
    <property type="match status" value="1"/>
</dbReference>
<evidence type="ECO:0000256" key="6">
    <source>
        <dbReference type="SAM" id="Phobius"/>
    </source>
</evidence>
<evidence type="ECO:0000256" key="4">
    <source>
        <dbReference type="ARBA" id="ARBA00023136"/>
    </source>
</evidence>
<accession>A0A9J6DX62</accession>
<evidence type="ECO:0000256" key="2">
    <source>
        <dbReference type="ARBA" id="ARBA00022692"/>
    </source>
</evidence>
<feature type="transmembrane region" description="Helical" evidence="6">
    <location>
        <begin position="12"/>
        <end position="36"/>
    </location>
</feature>
<dbReference type="InterPro" id="IPR050382">
    <property type="entry name" value="MFS_Na/Anion_cotransporter"/>
</dbReference>
<dbReference type="PANTHER" id="PTHR11662">
    <property type="entry name" value="SOLUTE CARRIER FAMILY 17"/>
    <property type="match status" value="1"/>
</dbReference>